<sequence>MSVPRLAAARRPGGLTRVPLAAVCLVTACSTVSSPPDYAAFARQTGAAAAATRSAVAVRATVHVALTYLMARYELSGTVDRTTAGFTFTGTSTVRAGAGLSTRKVRVISVAGRSYAASARLPHREADQWTLLSSPNQLVPITGSSTVDLAVLDPRFYLAVMDPAYWTSHAGIDMPEPKETTATGGVRTRHYLTGCGYGSSYPGCDWARLGSLFRVWHGNPSDAAEDVWIDPGRHVVRRIAVDWGLWSPADVPLYVKGDLDLATLPAPVPITAPPNAR</sequence>
<dbReference type="EMBL" id="BAABHF010000066">
    <property type="protein sequence ID" value="GAA4520415.1"/>
    <property type="molecule type" value="Genomic_DNA"/>
</dbReference>
<gene>
    <name evidence="1" type="ORF">GCM10023191_097340</name>
</gene>
<evidence type="ECO:0008006" key="3">
    <source>
        <dbReference type="Google" id="ProtNLM"/>
    </source>
</evidence>
<dbReference type="PROSITE" id="PS51257">
    <property type="entry name" value="PROKAR_LIPOPROTEIN"/>
    <property type="match status" value="1"/>
</dbReference>
<protein>
    <recommendedName>
        <fullName evidence="3">Lipoprotein</fullName>
    </recommendedName>
</protein>
<name>A0ABP8R7M3_9ACTN</name>
<evidence type="ECO:0000313" key="2">
    <source>
        <dbReference type="Proteomes" id="UP001500503"/>
    </source>
</evidence>
<organism evidence="1 2">
    <name type="scientific">Actinoallomurus oryzae</name>
    <dbReference type="NCBI Taxonomy" id="502180"/>
    <lineage>
        <taxon>Bacteria</taxon>
        <taxon>Bacillati</taxon>
        <taxon>Actinomycetota</taxon>
        <taxon>Actinomycetes</taxon>
        <taxon>Streptosporangiales</taxon>
        <taxon>Thermomonosporaceae</taxon>
        <taxon>Actinoallomurus</taxon>
    </lineage>
</organism>
<keyword evidence="2" id="KW-1185">Reference proteome</keyword>
<proteinExistence type="predicted"/>
<comment type="caution">
    <text evidence="1">The sequence shown here is derived from an EMBL/GenBank/DDBJ whole genome shotgun (WGS) entry which is preliminary data.</text>
</comment>
<reference evidence="2" key="1">
    <citation type="journal article" date="2019" name="Int. J. Syst. Evol. Microbiol.">
        <title>The Global Catalogue of Microorganisms (GCM) 10K type strain sequencing project: providing services to taxonomists for standard genome sequencing and annotation.</title>
        <authorList>
            <consortium name="The Broad Institute Genomics Platform"/>
            <consortium name="The Broad Institute Genome Sequencing Center for Infectious Disease"/>
            <person name="Wu L."/>
            <person name="Ma J."/>
        </authorList>
    </citation>
    <scope>NUCLEOTIDE SEQUENCE [LARGE SCALE GENOMIC DNA]</scope>
    <source>
        <strain evidence="2">JCM 17933</strain>
    </source>
</reference>
<accession>A0ABP8R7M3</accession>
<dbReference type="Proteomes" id="UP001500503">
    <property type="component" value="Unassembled WGS sequence"/>
</dbReference>
<evidence type="ECO:0000313" key="1">
    <source>
        <dbReference type="EMBL" id="GAA4520415.1"/>
    </source>
</evidence>